<dbReference type="Proteomes" id="UP001454036">
    <property type="component" value="Unassembled WGS sequence"/>
</dbReference>
<proteinExistence type="predicted"/>
<dbReference type="GO" id="GO:0005737">
    <property type="term" value="C:cytoplasm"/>
    <property type="evidence" value="ECO:0007669"/>
    <property type="project" value="UniProtKB-SubCell"/>
</dbReference>
<dbReference type="SUPFAM" id="SSF48600">
    <property type="entry name" value="Chorismate mutase II"/>
    <property type="match status" value="1"/>
</dbReference>
<keyword evidence="8 9" id="KW-0413">Isomerase</keyword>
<organism evidence="11 12">
    <name type="scientific">Lithospermum erythrorhizon</name>
    <name type="common">Purple gromwell</name>
    <name type="synonym">Lithospermum officinale var. erythrorhizon</name>
    <dbReference type="NCBI Taxonomy" id="34254"/>
    <lineage>
        <taxon>Eukaryota</taxon>
        <taxon>Viridiplantae</taxon>
        <taxon>Streptophyta</taxon>
        <taxon>Embryophyta</taxon>
        <taxon>Tracheophyta</taxon>
        <taxon>Spermatophyta</taxon>
        <taxon>Magnoliopsida</taxon>
        <taxon>eudicotyledons</taxon>
        <taxon>Gunneridae</taxon>
        <taxon>Pentapetalae</taxon>
        <taxon>asterids</taxon>
        <taxon>lamiids</taxon>
        <taxon>Boraginales</taxon>
        <taxon>Boraginaceae</taxon>
        <taxon>Boraginoideae</taxon>
        <taxon>Lithospermeae</taxon>
        <taxon>Lithospermum</taxon>
    </lineage>
</organism>
<evidence type="ECO:0000256" key="1">
    <source>
        <dbReference type="ARBA" id="ARBA00000824"/>
    </source>
</evidence>
<comment type="caution">
    <text evidence="11">The sequence shown here is derived from an EMBL/GenBank/DDBJ whole genome shotgun (WGS) entry which is preliminary data.</text>
</comment>
<dbReference type="InterPro" id="IPR036263">
    <property type="entry name" value="Chorismate_II_sf"/>
</dbReference>
<reference evidence="11 12" key="1">
    <citation type="submission" date="2024-01" db="EMBL/GenBank/DDBJ databases">
        <title>The complete chloroplast genome sequence of Lithospermum erythrorhizon: insights into the phylogenetic relationship among Boraginaceae species and the maternal lineages of purple gromwells.</title>
        <authorList>
            <person name="Okada T."/>
            <person name="Watanabe K."/>
        </authorList>
    </citation>
    <scope>NUCLEOTIDE SEQUENCE [LARGE SCALE GENOMIC DNA]</scope>
</reference>
<evidence type="ECO:0000256" key="8">
    <source>
        <dbReference type="ARBA" id="ARBA00023235"/>
    </source>
</evidence>
<evidence type="ECO:0000256" key="4">
    <source>
        <dbReference type="ARBA" id="ARBA00012404"/>
    </source>
</evidence>
<dbReference type="FunFam" id="1.10.590.10:FF:000001">
    <property type="entry name" value="Chorismate mutase"/>
    <property type="match status" value="1"/>
</dbReference>
<dbReference type="GO" id="GO:0046417">
    <property type="term" value="P:chorismate metabolic process"/>
    <property type="evidence" value="ECO:0007669"/>
    <property type="project" value="InterPro"/>
</dbReference>
<evidence type="ECO:0000313" key="12">
    <source>
        <dbReference type="Proteomes" id="UP001454036"/>
    </source>
</evidence>
<gene>
    <name evidence="11" type="ORF">LIER_13561</name>
</gene>
<dbReference type="NCBIfam" id="TIGR01802">
    <property type="entry name" value="CM_pl-yst"/>
    <property type="match status" value="1"/>
</dbReference>
<dbReference type="EMBL" id="BAABME010002757">
    <property type="protein sequence ID" value="GAA0155955.1"/>
    <property type="molecule type" value="Genomic_DNA"/>
</dbReference>
<protein>
    <recommendedName>
        <fullName evidence="4 9">Chorismate mutase</fullName>
        <ecNumber evidence="4 9">5.4.99.5</ecNumber>
    </recommendedName>
</protein>
<name>A0AAV3PXH9_LITER</name>
<evidence type="ECO:0000259" key="10">
    <source>
        <dbReference type="Pfam" id="PF01817"/>
    </source>
</evidence>
<dbReference type="InterPro" id="IPR037039">
    <property type="entry name" value="CM_AroQ_sf_eucaryotic"/>
</dbReference>
<evidence type="ECO:0000313" key="11">
    <source>
        <dbReference type="EMBL" id="GAA0155955.1"/>
    </source>
</evidence>
<dbReference type="GO" id="GO:0008652">
    <property type="term" value="P:amino acid biosynthetic process"/>
    <property type="evidence" value="ECO:0007669"/>
    <property type="project" value="UniProtKB-KW"/>
</dbReference>
<evidence type="ECO:0000256" key="2">
    <source>
        <dbReference type="ARBA" id="ARBA00004496"/>
    </source>
</evidence>
<dbReference type="GO" id="GO:0009073">
    <property type="term" value="P:aromatic amino acid family biosynthetic process"/>
    <property type="evidence" value="ECO:0007669"/>
    <property type="project" value="UniProtKB-UniRule"/>
</dbReference>
<comment type="subcellular location">
    <subcellularLocation>
        <location evidence="2">Cytoplasm</location>
    </subcellularLocation>
</comment>
<keyword evidence="7 9" id="KW-0057">Aromatic amino acid biosynthesis</keyword>
<dbReference type="EC" id="5.4.99.5" evidence="4 9"/>
<evidence type="ECO:0000256" key="9">
    <source>
        <dbReference type="PIRNR" id="PIRNR017318"/>
    </source>
</evidence>
<dbReference type="PROSITE" id="PS51169">
    <property type="entry name" value="CHORISMATE_MUT_3"/>
    <property type="match status" value="1"/>
</dbReference>
<accession>A0AAV3PXH9</accession>
<dbReference type="PIRSF" id="PIRSF017318">
    <property type="entry name" value="Chor_mut_AroQ_eu"/>
    <property type="match status" value="1"/>
</dbReference>
<dbReference type="InterPro" id="IPR002701">
    <property type="entry name" value="CM_II_prokaryot"/>
</dbReference>
<sequence>MHYKIQLYIFLFLRFSPFEELWFPLNLHTFPSLSLSLFSFIHTHKNRQQRSMSNSKVPERLTLESVRKSLITQEDTIIFSLIERAKHPLNSRLYNPSWNVIPGFSGTVFEYFVKETETIQSKVGRYESPKEHPFFPENISKPVFPPCYHPSVLHPAAKSININKDIWDVYINKLLPQFSAEGDDGNYATTATCDLQCLQALSRRIHYGMFVAEVKFIDAPQDYSPAIHAQDRDALMKLLTFESVEEMVKKRVEKKTMLFAQDVSIHNDSNKEKTKIDPCAVSKLYADWIMPLTKHVQVEYLLRRLY</sequence>
<keyword evidence="12" id="KW-1185">Reference proteome</keyword>
<dbReference type="Gene3D" id="1.10.590.10">
    <property type="entry name" value="Chorismate mutase, AroQ class superfamily, eukaryotic"/>
    <property type="match status" value="1"/>
</dbReference>
<feature type="domain" description="Chorismate mutase" evidence="10">
    <location>
        <begin position="188"/>
        <end position="297"/>
    </location>
</feature>
<keyword evidence="6 9" id="KW-0028">Amino-acid biosynthesis</keyword>
<dbReference type="PANTHER" id="PTHR21145">
    <property type="entry name" value="CHORISMATE MUTASE"/>
    <property type="match status" value="1"/>
</dbReference>
<evidence type="ECO:0000256" key="3">
    <source>
        <dbReference type="ARBA" id="ARBA00004817"/>
    </source>
</evidence>
<dbReference type="Pfam" id="PF01817">
    <property type="entry name" value="CM_2"/>
    <property type="match status" value="1"/>
</dbReference>
<dbReference type="GO" id="GO:0004106">
    <property type="term" value="F:chorismate mutase activity"/>
    <property type="evidence" value="ECO:0007669"/>
    <property type="project" value="UniProtKB-UniRule"/>
</dbReference>
<keyword evidence="5" id="KW-0963">Cytoplasm</keyword>
<dbReference type="PANTHER" id="PTHR21145:SF12">
    <property type="entry name" value="CHORISMATE MUTASE"/>
    <property type="match status" value="1"/>
</dbReference>
<comment type="catalytic activity">
    <reaction evidence="1 9">
        <text>chorismate = prephenate</text>
        <dbReference type="Rhea" id="RHEA:13897"/>
        <dbReference type="ChEBI" id="CHEBI:29748"/>
        <dbReference type="ChEBI" id="CHEBI:29934"/>
        <dbReference type="EC" id="5.4.99.5"/>
    </reaction>
</comment>
<dbReference type="AlphaFoldDB" id="A0AAV3PXH9"/>
<evidence type="ECO:0000256" key="6">
    <source>
        <dbReference type="ARBA" id="ARBA00022605"/>
    </source>
</evidence>
<comment type="pathway">
    <text evidence="3">Metabolic intermediate biosynthesis; prephenate biosynthesis; prephenate from chorismate: step 1/1.</text>
</comment>
<dbReference type="InterPro" id="IPR008238">
    <property type="entry name" value="Chorismate_mutase_AroQ_euk"/>
</dbReference>
<evidence type="ECO:0000256" key="7">
    <source>
        <dbReference type="ARBA" id="ARBA00023141"/>
    </source>
</evidence>
<evidence type="ECO:0000256" key="5">
    <source>
        <dbReference type="ARBA" id="ARBA00022490"/>
    </source>
</evidence>